<accession>A0A914ZLA3</accession>
<keyword evidence="1" id="KW-0677">Repeat</keyword>
<dbReference type="PANTHER" id="PTHR24171">
    <property type="entry name" value="ANKYRIN REPEAT DOMAIN-CONTAINING PROTEIN 39-RELATED"/>
    <property type="match status" value="1"/>
</dbReference>
<evidence type="ECO:0000313" key="5">
    <source>
        <dbReference type="WBParaSite" id="PgB07_g040_t01"/>
    </source>
</evidence>
<feature type="repeat" description="ANK" evidence="3">
    <location>
        <begin position="67"/>
        <end position="99"/>
    </location>
</feature>
<dbReference type="PROSITE" id="PS50297">
    <property type="entry name" value="ANK_REP_REGION"/>
    <property type="match status" value="2"/>
</dbReference>
<name>A0A914ZLA3_PARUN</name>
<sequence length="124" mass="13570">GFEMAERLSWIIKNGDLEAVQRNINESNVNKMIDGRYPIHYAADYGHTGVIEYLINIGADVNVTDVHGITALLAAVFEGHKDVVVLLLSKGARRDTTAPDGRSILDCTSEDDIKQILATNNCSI</sequence>
<dbReference type="GO" id="GO:0085020">
    <property type="term" value="P:protein K6-linked ubiquitination"/>
    <property type="evidence" value="ECO:0007669"/>
    <property type="project" value="TreeGrafter"/>
</dbReference>
<proteinExistence type="predicted"/>
<organism evidence="4 5">
    <name type="scientific">Parascaris univalens</name>
    <name type="common">Nematode worm</name>
    <dbReference type="NCBI Taxonomy" id="6257"/>
    <lineage>
        <taxon>Eukaryota</taxon>
        <taxon>Metazoa</taxon>
        <taxon>Ecdysozoa</taxon>
        <taxon>Nematoda</taxon>
        <taxon>Chromadorea</taxon>
        <taxon>Rhabditida</taxon>
        <taxon>Spirurina</taxon>
        <taxon>Ascaridomorpha</taxon>
        <taxon>Ascaridoidea</taxon>
        <taxon>Ascarididae</taxon>
        <taxon>Parascaris</taxon>
    </lineage>
</organism>
<dbReference type="AlphaFoldDB" id="A0A914ZLA3"/>
<dbReference type="SUPFAM" id="SSF48403">
    <property type="entry name" value="Ankyrin repeat"/>
    <property type="match status" value="1"/>
</dbReference>
<dbReference type="GO" id="GO:0004842">
    <property type="term" value="F:ubiquitin-protein transferase activity"/>
    <property type="evidence" value="ECO:0007669"/>
    <property type="project" value="TreeGrafter"/>
</dbReference>
<dbReference type="PROSITE" id="PS50088">
    <property type="entry name" value="ANK_REPEAT"/>
    <property type="match status" value="2"/>
</dbReference>
<evidence type="ECO:0000313" key="4">
    <source>
        <dbReference type="Proteomes" id="UP000887569"/>
    </source>
</evidence>
<dbReference type="Gene3D" id="1.25.40.20">
    <property type="entry name" value="Ankyrin repeat-containing domain"/>
    <property type="match status" value="1"/>
</dbReference>
<dbReference type="InterPro" id="IPR036770">
    <property type="entry name" value="Ankyrin_rpt-contain_sf"/>
</dbReference>
<dbReference type="GO" id="GO:0070531">
    <property type="term" value="C:BRCA1-A complex"/>
    <property type="evidence" value="ECO:0007669"/>
    <property type="project" value="TreeGrafter"/>
</dbReference>
<dbReference type="PANTHER" id="PTHR24171:SF8">
    <property type="entry name" value="BRCA1-ASSOCIATED RING DOMAIN PROTEIN 1"/>
    <property type="match status" value="1"/>
</dbReference>
<keyword evidence="4" id="KW-1185">Reference proteome</keyword>
<evidence type="ECO:0000256" key="1">
    <source>
        <dbReference type="ARBA" id="ARBA00022737"/>
    </source>
</evidence>
<reference evidence="5" key="1">
    <citation type="submission" date="2022-11" db="UniProtKB">
        <authorList>
            <consortium name="WormBaseParasite"/>
        </authorList>
    </citation>
    <scope>IDENTIFICATION</scope>
</reference>
<dbReference type="WBParaSite" id="PgB07_g040_t01">
    <property type="protein sequence ID" value="PgB07_g040_t01"/>
    <property type="gene ID" value="PgB07_g040"/>
</dbReference>
<dbReference type="GO" id="GO:0031436">
    <property type="term" value="C:BRCA1-BARD1 complex"/>
    <property type="evidence" value="ECO:0007669"/>
    <property type="project" value="TreeGrafter"/>
</dbReference>
<protein>
    <submittedName>
        <fullName evidence="5">Myotrophin</fullName>
    </submittedName>
</protein>
<dbReference type="Proteomes" id="UP000887569">
    <property type="component" value="Unplaced"/>
</dbReference>
<evidence type="ECO:0000256" key="2">
    <source>
        <dbReference type="ARBA" id="ARBA00023043"/>
    </source>
</evidence>
<dbReference type="InterPro" id="IPR002110">
    <property type="entry name" value="Ankyrin_rpt"/>
</dbReference>
<dbReference type="Pfam" id="PF12796">
    <property type="entry name" value="Ank_2"/>
    <property type="match status" value="1"/>
</dbReference>
<keyword evidence="2 3" id="KW-0040">ANK repeat</keyword>
<evidence type="ECO:0000256" key="3">
    <source>
        <dbReference type="PROSITE-ProRule" id="PRU00023"/>
    </source>
</evidence>
<dbReference type="SMART" id="SM00248">
    <property type="entry name" value="ANK"/>
    <property type="match status" value="2"/>
</dbReference>
<feature type="repeat" description="ANK" evidence="3">
    <location>
        <begin position="34"/>
        <end position="66"/>
    </location>
</feature>